<comment type="caution">
    <text evidence="2">The sequence shown here is derived from an EMBL/GenBank/DDBJ whole genome shotgun (WGS) entry which is preliminary data.</text>
</comment>
<name>A0A7K3M6K6_9ACTN</name>
<evidence type="ECO:0000259" key="1">
    <source>
        <dbReference type="Pfam" id="PF19993"/>
    </source>
</evidence>
<dbReference type="InterPro" id="IPR027417">
    <property type="entry name" value="P-loop_NTPase"/>
</dbReference>
<dbReference type="Pfam" id="PF19993">
    <property type="entry name" value="DO-GTPase2"/>
    <property type="match status" value="1"/>
</dbReference>
<keyword evidence="3" id="KW-1185">Reference proteome</keyword>
<sequence length="406" mass="45181">MPQPPMNTTRTCPYCGRDIVLGKLPVVATNFGDRLAGEPVDRPASGAEPLMWIGDWPVVAEAPMMSTKSVSRGPLGRARDSFRGAMPLPHPAEMAAFEDSPARLCTHDACLTPLPAEIDTGRIFIVPVVGTVAAGKSSYLTVVLHQAWREQRLARFGFEQFTLDEESVETYRQQYHRRLFRKREILPGTQFDEDVAKKPLVCRVQYEGADPALLFLHDIGGEMLMDRSMRRRFGGFIRRADAIIFLIDPVCLDRPDGRSWAECGVLQADDLDYPQGPLFRACIEELESGRRTPIAVTLSKSDLVADALPEIGRFLVEPPNRQDPDEWNQDLSDLEQTVIRALQGLSEWDLLNAQRMIDPELISFHAVAALGTNPQNGEIVDLAPQRCIDPLATVLFRIPALTEPAS</sequence>
<reference evidence="2 3" key="1">
    <citation type="submission" date="2019-11" db="EMBL/GenBank/DDBJ databases">
        <authorList>
            <person name="Li X.-J."/>
            <person name="Feng X.-M."/>
        </authorList>
    </citation>
    <scope>NUCLEOTIDE SEQUENCE [LARGE SCALE GENOMIC DNA]</scope>
    <source>
        <strain evidence="2 3">XMNu-373</strain>
    </source>
</reference>
<dbReference type="Proteomes" id="UP000460435">
    <property type="component" value="Unassembled WGS sequence"/>
</dbReference>
<proteinExistence type="predicted"/>
<feature type="domain" description="Double-GTPase 2" evidence="1">
    <location>
        <begin position="125"/>
        <end position="317"/>
    </location>
</feature>
<evidence type="ECO:0000313" key="2">
    <source>
        <dbReference type="EMBL" id="NDL58906.1"/>
    </source>
</evidence>
<dbReference type="EMBL" id="WLZY01000006">
    <property type="protein sequence ID" value="NDL58906.1"/>
    <property type="molecule type" value="Genomic_DNA"/>
</dbReference>
<dbReference type="SUPFAM" id="SSF52540">
    <property type="entry name" value="P-loop containing nucleoside triphosphate hydrolases"/>
    <property type="match status" value="1"/>
</dbReference>
<organism evidence="2 3">
    <name type="scientific">Phytoactinopolyspora mesophila</name>
    <dbReference type="NCBI Taxonomy" id="2650750"/>
    <lineage>
        <taxon>Bacteria</taxon>
        <taxon>Bacillati</taxon>
        <taxon>Actinomycetota</taxon>
        <taxon>Actinomycetes</taxon>
        <taxon>Jiangellales</taxon>
        <taxon>Jiangellaceae</taxon>
        <taxon>Phytoactinopolyspora</taxon>
    </lineage>
</organism>
<evidence type="ECO:0000313" key="3">
    <source>
        <dbReference type="Proteomes" id="UP000460435"/>
    </source>
</evidence>
<dbReference type="InterPro" id="IPR045528">
    <property type="entry name" value="DO-GTPase2"/>
</dbReference>
<dbReference type="AlphaFoldDB" id="A0A7K3M6K6"/>
<accession>A0A7K3M6K6</accession>
<protein>
    <recommendedName>
        <fullName evidence="1">Double-GTPase 2 domain-containing protein</fullName>
    </recommendedName>
</protein>
<gene>
    <name evidence="2" type="ORF">F7O44_17700</name>
</gene>
<dbReference type="RefSeq" id="WP_162451615.1">
    <property type="nucleotide sequence ID" value="NZ_WLZY01000006.1"/>
</dbReference>